<proteinExistence type="predicted"/>
<reference evidence="2" key="1">
    <citation type="journal article" date="2007" name="Science">
        <title>Draft genome of the filarial nematode parasite Brugia malayi.</title>
        <authorList>
            <person name="Ghedin E."/>
            <person name="Wang S."/>
            <person name="Spiro D."/>
            <person name="Caler E."/>
            <person name="Zhao Q."/>
            <person name="Crabtree J."/>
            <person name="Allen J.E."/>
            <person name="Delcher A.L."/>
            <person name="Guiliano D.B."/>
            <person name="Miranda-Saavedra D."/>
            <person name="Angiuoli S.V."/>
            <person name="Creasy T."/>
            <person name="Amedeo P."/>
            <person name="Haas B."/>
            <person name="El-Sayed N.M."/>
            <person name="Wortman J.R."/>
            <person name="Feldblyum T."/>
            <person name="Tallon L."/>
            <person name="Schatz M."/>
            <person name="Shumway M."/>
            <person name="Koo H."/>
            <person name="Salzberg S.L."/>
            <person name="Schobel S."/>
            <person name="Pertea M."/>
            <person name="Pop M."/>
            <person name="White O."/>
            <person name="Barton G.J."/>
            <person name="Carlow C.K."/>
            <person name="Crawford M.J."/>
            <person name="Daub J."/>
            <person name="Dimmic M.W."/>
            <person name="Estes C.F."/>
            <person name="Foster J.M."/>
            <person name="Ganatra M."/>
            <person name="Gregory W.F."/>
            <person name="Johnson N.M."/>
            <person name="Jin J."/>
            <person name="Komuniecki R."/>
            <person name="Korf I."/>
            <person name="Kumar S."/>
            <person name="Laney S."/>
            <person name="Li B.W."/>
            <person name="Li W."/>
            <person name="Lindblom T.H."/>
            <person name="Lustigman S."/>
            <person name="Ma D."/>
            <person name="Maina C.V."/>
            <person name="Martin D.M."/>
            <person name="McCarter J.P."/>
            <person name="McReynolds L."/>
            <person name="Mitreva M."/>
            <person name="Nutman T.B."/>
            <person name="Parkinson J."/>
            <person name="Peregrin-Alvarez J.M."/>
            <person name="Poole C."/>
            <person name="Ren Q."/>
            <person name="Saunders L."/>
            <person name="Sluder A.E."/>
            <person name="Smith K."/>
            <person name="Stanke M."/>
            <person name="Unnasch T.R."/>
            <person name="Ware J."/>
            <person name="Wei A.D."/>
            <person name="Weil G."/>
            <person name="Williams D.J."/>
            <person name="Zhang Y."/>
            <person name="Williams S.A."/>
            <person name="Fraser-Liggett C."/>
            <person name="Slatko B."/>
            <person name="Blaxter M.L."/>
            <person name="Scott A.L."/>
        </authorList>
    </citation>
    <scope>NUCLEOTIDE SEQUENCE</scope>
    <source>
        <strain evidence="2">FR3</strain>
    </source>
</reference>
<organism evidence="2">
    <name type="scientific">Brugia malayi</name>
    <name type="common">Filarial nematode worm</name>
    <dbReference type="NCBI Taxonomy" id="6279"/>
    <lineage>
        <taxon>Eukaryota</taxon>
        <taxon>Metazoa</taxon>
        <taxon>Ecdysozoa</taxon>
        <taxon>Nematoda</taxon>
        <taxon>Chromadorea</taxon>
        <taxon>Rhabditida</taxon>
        <taxon>Spirurina</taxon>
        <taxon>Spiruromorpha</taxon>
        <taxon>Filarioidea</taxon>
        <taxon>Onchocercidae</taxon>
        <taxon>Brugia</taxon>
    </lineage>
</organism>
<gene>
    <name evidence="2" type="primary">Bm134</name>
    <name evidence="2" type="ORF">BM_Bm134</name>
</gene>
<sequence>MRTILFKRYWYNADDGDSDASSDSGGGCLLTDSRR</sequence>
<dbReference type="AlphaFoldDB" id="A0A1I9FZW0"/>
<dbReference type="EMBL" id="LN856028">
    <property type="protein sequence ID" value="CDP91250.1"/>
    <property type="molecule type" value="Genomic_DNA"/>
</dbReference>
<protein>
    <submittedName>
        <fullName evidence="2">Bm134</fullName>
    </submittedName>
</protein>
<evidence type="ECO:0000256" key="1">
    <source>
        <dbReference type="SAM" id="MobiDB-lite"/>
    </source>
</evidence>
<reference evidence="2" key="2">
    <citation type="submission" date="2012-12" db="EMBL/GenBank/DDBJ databases">
        <authorList>
            <consortium name="WormBase Consortium"/>
            <person name="Ghedin E."/>
            <person name="Paulini M."/>
        </authorList>
    </citation>
    <scope>NUCLEOTIDE SEQUENCE</scope>
    <source>
        <strain evidence="2">FR3</strain>
    </source>
</reference>
<feature type="region of interest" description="Disordered" evidence="1">
    <location>
        <begin position="13"/>
        <end position="35"/>
    </location>
</feature>
<accession>A0A1I9FZW0</accession>
<name>A0A1I9FZW0_BRUMA</name>
<evidence type="ECO:0000313" key="2">
    <source>
        <dbReference type="EMBL" id="CDP91250.1"/>
    </source>
</evidence>